<dbReference type="Pfam" id="PF00620">
    <property type="entry name" value="RhoGAP"/>
    <property type="match status" value="1"/>
</dbReference>
<proteinExistence type="predicted"/>
<evidence type="ECO:0000259" key="6">
    <source>
        <dbReference type="PROSITE" id="PS51741"/>
    </source>
</evidence>
<dbReference type="GO" id="GO:0007165">
    <property type="term" value="P:signal transduction"/>
    <property type="evidence" value="ECO:0007669"/>
    <property type="project" value="InterPro"/>
</dbReference>
<dbReference type="EMBL" id="ML977587">
    <property type="protein sequence ID" value="KAF2000775.1"/>
    <property type="molecule type" value="Genomic_DNA"/>
</dbReference>
<evidence type="ECO:0000256" key="2">
    <source>
        <dbReference type="PROSITE-ProRule" id="PRU01077"/>
    </source>
</evidence>
<feature type="domain" description="Rho-GAP" evidence="5">
    <location>
        <begin position="505"/>
        <end position="695"/>
    </location>
</feature>
<dbReference type="InterPro" id="IPR001060">
    <property type="entry name" value="FCH_dom"/>
</dbReference>
<dbReference type="AlphaFoldDB" id="A0A6A5WNX6"/>
<dbReference type="PROSITE" id="PS51741">
    <property type="entry name" value="F_BAR"/>
    <property type="match status" value="1"/>
</dbReference>
<dbReference type="InterPro" id="IPR027267">
    <property type="entry name" value="AH/BAR_dom_sf"/>
</dbReference>
<dbReference type="OrthoDB" id="437889at2759"/>
<keyword evidence="2 3" id="KW-0175">Coiled coil</keyword>
<dbReference type="GO" id="GO:0005938">
    <property type="term" value="C:cell cortex"/>
    <property type="evidence" value="ECO:0007669"/>
    <property type="project" value="UniProtKB-ARBA"/>
</dbReference>
<dbReference type="InterPro" id="IPR000198">
    <property type="entry name" value="RhoGAP_dom"/>
</dbReference>
<evidence type="ECO:0000256" key="1">
    <source>
        <dbReference type="ARBA" id="ARBA00022468"/>
    </source>
</evidence>
<feature type="compositionally biased region" description="Polar residues" evidence="4">
    <location>
        <begin position="378"/>
        <end position="393"/>
    </location>
</feature>
<feature type="region of interest" description="Disordered" evidence="4">
    <location>
        <begin position="1"/>
        <end position="38"/>
    </location>
</feature>
<dbReference type="CDD" id="cd07652">
    <property type="entry name" value="F-BAR_Rgd1"/>
    <property type="match status" value="1"/>
</dbReference>
<dbReference type="GO" id="GO:0005096">
    <property type="term" value="F:GTPase activator activity"/>
    <property type="evidence" value="ECO:0007669"/>
    <property type="project" value="UniProtKB-KW"/>
</dbReference>
<dbReference type="Gene3D" id="1.10.555.10">
    <property type="entry name" value="Rho GTPase activation protein"/>
    <property type="match status" value="1"/>
</dbReference>
<dbReference type="Proteomes" id="UP000799779">
    <property type="component" value="Unassembled WGS sequence"/>
</dbReference>
<dbReference type="SUPFAM" id="SSF48350">
    <property type="entry name" value="GTPase activation domain, GAP"/>
    <property type="match status" value="1"/>
</dbReference>
<dbReference type="SMART" id="SM00324">
    <property type="entry name" value="RhoGAP"/>
    <property type="match status" value="1"/>
</dbReference>
<feature type="region of interest" description="Disordered" evidence="4">
    <location>
        <begin position="364"/>
        <end position="495"/>
    </location>
</feature>
<evidence type="ECO:0000256" key="3">
    <source>
        <dbReference type="SAM" id="Coils"/>
    </source>
</evidence>
<feature type="compositionally biased region" description="Low complexity" evidence="4">
    <location>
        <begin position="394"/>
        <end position="403"/>
    </location>
</feature>
<feature type="compositionally biased region" description="Low complexity" evidence="4">
    <location>
        <begin position="23"/>
        <end position="38"/>
    </location>
</feature>
<reference evidence="7" key="1">
    <citation type="journal article" date="2020" name="Stud. Mycol.">
        <title>101 Dothideomycetes genomes: a test case for predicting lifestyles and emergence of pathogens.</title>
        <authorList>
            <person name="Haridas S."/>
            <person name="Albert R."/>
            <person name="Binder M."/>
            <person name="Bloem J."/>
            <person name="Labutti K."/>
            <person name="Salamov A."/>
            <person name="Andreopoulos B."/>
            <person name="Baker S."/>
            <person name="Barry K."/>
            <person name="Bills G."/>
            <person name="Bluhm B."/>
            <person name="Cannon C."/>
            <person name="Castanera R."/>
            <person name="Culley D."/>
            <person name="Daum C."/>
            <person name="Ezra D."/>
            <person name="Gonzalez J."/>
            <person name="Henrissat B."/>
            <person name="Kuo A."/>
            <person name="Liang C."/>
            <person name="Lipzen A."/>
            <person name="Lutzoni F."/>
            <person name="Magnuson J."/>
            <person name="Mondo S."/>
            <person name="Nolan M."/>
            <person name="Ohm R."/>
            <person name="Pangilinan J."/>
            <person name="Park H.-J."/>
            <person name="Ramirez L."/>
            <person name="Alfaro M."/>
            <person name="Sun H."/>
            <person name="Tritt A."/>
            <person name="Yoshinaga Y."/>
            <person name="Zwiers L.-H."/>
            <person name="Turgeon B."/>
            <person name="Goodwin S."/>
            <person name="Spatafora J."/>
            <person name="Crous P."/>
            <person name="Grigoriev I."/>
        </authorList>
    </citation>
    <scope>NUCLEOTIDE SEQUENCE</scope>
    <source>
        <strain evidence="7">CBS 123094</strain>
    </source>
</reference>
<keyword evidence="1" id="KW-0343">GTPase activation</keyword>
<dbReference type="InterPro" id="IPR050729">
    <property type="entry name" value="Rho-GAP"/>
</dbReference>
<accession>A0A6A5WNX6</accession>
<name>A0A6A5WNX6_9PLEO</name>
<evidence type="ECO:0000259" key="5">
    <source>
        <dbReference type="PROSITE" id="PS50238"/>
    </source>
</evidence>
<feature type="domain" description="F-BAR" evidence="6">
    <location>
        <begin position="61"/>
        <end position="330"/>
    </location>
</feature>
<dbReference type="PANTHER" id="PTHR23176">
    <property type="entry name" value="RHO/RAC/CDC GTPASE-ACTIVATING PROTEIN"/>
    <property type="match status" value="1"/>
</dbReference>
<feature type="coiled-coil region" evidence="3">
    <location>
        <begin position="172"/>
        <end position="206"/>
    </location>
</feature>
<dbReference type="FunFam" id="1.20.1270.60:FF:000063">
    <property type="entry name" value="Rho GTPase activator"/>
    <property type="match status" value="1"/>
</dbReference>
<dbReference type="Gene3D" id="1.20.1270.60">
    <property type="entry name" value="Arfaptin homology (AH) domain/BAR domain"/>
    <property type="match status" value="1"/>
</dbReference>
<evidence type="ECO:0000313" key="8">
    <source>
        <dbReference type="Proteomes" id="UP000799779"/>
    </source>
</evidence>
<feature type="compositionally biased region" description="Pro residues" evidence="4">
    <location>
        <begin position="441"/>
        <end position="454"/>
    </location>
</feature>
<gene>
    <name evidence="7" type="ORF">P154DRAFT_545552</name>
</gene>
<dbReference type="PANTHER" id="PTHR23176:SF136">
    <property type="entry name" value="RHO GTPASE ACTIVATOR (RGD1)"/>
    <property type="match status" value="1"/>
</dbReference>
<dbReference type="InterPro" id="IPR008936">
    <property type="entry name" value="Rho_GTPase_activation_prot"/>
</dbReference>
<keyword evidence="8" id="KW-1185">Reference proteome</keyword>
<dbReference type="SUPFAM" id="SSF103657">
    <property type="entry name" value="BAR/IMD domain-like"/>
    <property type="match status" value="1"/>
</dbReference>
<dbReference type="Pfam" id="PF00611">
    <property type="entry name" value="FCH"/>
    <property type="match status" value="1"/>
</dbReference>
<organism evidence="7 8">
    <name type="scientific">Amniculicola lignicola CBS 123094</name>
    <dbReference type="NCBI Taxonomy" id="1392246"/>
    <lineage>
        <taxon>Eukaryota</taxon>
        <taxon>Fungi</taxon>
        <taxon>Dikarya</taxon>
        <taxon>Ascomycota</taxon>
        <taxon>Pezizomycotina</taxon>
        <taxon>Dothideomycetes</taxon>
        <taxon>Pleosporomycetidae</taxon>
        <taxon>Pleosporales</taxon>
        <taxon>Amniculicolaceae</taxon>
        <taxon>Amniculicola</taxon>
    </lineage>
</organism>
<dbReference type="InterPro" id="IPR031160">
    <property type="entry name" value="F_BAR_dom"/>
</dbReference>
<feature type="compositionally biased region" description="Polar residues" evidence="4">
    <location>
        <begin position="412"/>
        <end position="434"/>
    </location>
</feature>
<evidence type="ECO:0000313" key="7">
    <source>
        <dbReference type="EMBL" id="KAF2000775.1"/>
    </source>
</evidence>
<sequence length="698" mass="77015">MLPPVERSDTGFNPDFDAPNGHAPAGSVPVSPVEAPAAPVALRATETTQPPQDAPDPQRQQKVHDVLYSDIGVNTLLNRLKASIASARDFAGFLKRRGAIEEDQAAGLKKLSRLTLENVQKAEARHESYQRQFEQVIHTNERIAENGTQFGLALHAMHENLTHLANKMDTSRKQLKHEGLSAEKKVQDAEALVHKAKAKYDSLAEDLDRVKTGDTGAGRKFGLKGPKSATQHEEDLQRKLQAADQDYQSKVQTAQAYRKELVATTRPQSVTTLLEQIKEIDAALTMEMQKYASFNEKLVVNNGQVVSPQPLKGSTAQVPPSINQVVFKINNDKDFDDYILKHASKIPSVPIELQYIKHPTLSQNKAQPYAPPAAVPNMSMNANTDRRSSLQMQPSQPTSSFSSPAPPEKGPPQQQYQGSQAPEVVQQPSFPTYNSGYQQQQPPPPQPYQQPGPSYPGASYSPVNQNQYPPQQDFPRGPAGQVAAQQSSGVSYNSSSPPINPVFGLTLDELFRRDGSPVPMVVYQCIQAVDVFGLEVEGIYRIPGTTSHIQAMKALFDRDGSTVDFRNPEAFKHDVNSVAGLLKQFFRELADPLLTQEYYTQFIEAARIDDDTTRRDSMHALINALPDPNYATLRALMLHLHRVQQNSEINRMSTANLGICWAPSVMGPHKGANMADAGLQARVVMTILDNVLQIFDED</sequence>
<dbReference type="PROSITE" id="PS50238">
    <property type="entry name" value="RHOGAP"/>
    <property type="match status" value="1"/>
</dbReference>
<evidence type="ECO:0000256" key="4">
    <source>
        <dbReference type="SAM" id="MobiDB-lite"/>
    </source>
</evidence>
<dbReference type="SMART" id="SM00055">
    <property type="entry name" value="FCH"/>
    <property type="match status" value="1"/>
</dbReference>
<protein>
    <submittedName>
        <fullName evidence="7">RhoGAP-domain-containing protein</fullName>
    </submittedName>
</protein>